<dbReference type="EMBL" id="CAKXAJ010025379">
    <property type="protein sequence ID" value="CAH2238694.1"/>
    <property type="molecule type" value="Genomic_DNA"/>
</dbReference>
<dbReference type="InterPro" id="IPR026620">
    <property type="entry name" value="TMEM177"/>
</dbReference>
<gene>
    <name evidence="1" type="primary">jg4368</name>
    <name evidence="1" type="ORF">PAEG_LOCUS15742</name>
</gene>
<dbReference type="Proteomes" id="UP000838756">
    <property type="component" value="Unassembled WGS sequence"/>
</dbReference>
<evidence type="ECO:0000313" key="1">
    <source>
        <dbReference type="EMBL" id="CAH2238694.1"/>
    </source>
</evidence>
<sequence length="244" mass="28446">MSVKRPVSWFLTDQGRKFSFSVITGTSLALTAARFTPHTFFLHKYKDFVHYYNEGKPVELPSDLHNIYQKCLDLLSISETHRKLIEPFSVFGFDLFHAGSTSSRFGALVGIPVNFSYKILEDVEKQNVQVNQKNIDLKSEIGNNLGTYFLMKDMTEVYYETSVDKKLCELGPDYIESGITFYDKLLQRNQALRELMGKEGEKKYTINGNENYTLRQPHVALVHRKQYFEHRSKQNNEDFNEHFE</sequence>
<protein>
    <submittedName>
        <fullName evidence="1">Jg4368 protein</fullName>
    </submittedName>
</protein>
<dbReference type="OrthoDB" id="110174at2759"/>
<reference evidence="1" key="1">
    <citation type="submission" date="2022-03" db="EMBL/GenBank/DDBJ databases">
        <authorList>
            <person name="Lindestad O."/>
        </authorList>
    </citation>
    <scope>NUCLEOTIDE SEQUENCE</scope>
</reference>
<proteinExistence type="predicted"/>
<name>A0A8S4RNK3_9NEOP</name>
<evidence type="ECO:0000313" key="2">
    <source>
        <dbReference type="Proteomes" id="UP000838756"/>
    </source>
</evidence>
<dbReference type="PANTHER" id="PTHR21824">
    <property type="entry name" value="TRANSMEMBRANE PROTEIN 177"/>
    <property type="match status" value="1"/>
</dbReference>
<dbReference type="AlphaFoldDB" id="A0A8S4RNK3"/>
<organism evidence="1 2">
    <name type="scientific">Pararge aegeria aegeria</name>
    <dbReference type="NCBI Taxonomy" id="348720"/>
    <lineage>
        <taxon>Eukaryota</taxon>
        <taxon>Metazoa</taxon>
        <taxon>Ecdysozoa</taxon>
        <taxon>Arthropoda</taxon>
        <taxon>Hexapoda</taxon>
        <taxon>Insecta</taxon>
        <taxon>Pterygota</taxon>
        <taxon>Neoptera</taxon>
        <taxon>Endopterygota</taxon>
        <taxon>Lepidoptera</taxon>
        <taxon>Glossata</taxon>
        <taxon>Ditrysia</taxon>
        <taxon>Papilionoidea</taxon>
        <taxon>Nymphalidae</taxon>
        <taxon>Satyrinae</taxon>
        <taxon>Satyrini</taxon>
        <taxon>Parargina</taxon>
        <taxon>Pararge</taxon>
    </lineage>
</organism>
<keyword evidence="2" id="KW-1185">Reference proteome</keyword>
<dbReference type="PANTHER" id="PTHR21824:SF4">
    <property type="entry name" value="TRANSMEMBRANE PROTEIN 177"/>
    <property type="match status" value="1"/>
</dbReference>
<dbReference type="GO" id="GO:0016020">
    <property type="term" value="C:membrane"/>
    <property type="evidence" value="ECO:0007669"/>
    <property type="project" value="TreeGrafter"/>
</dbReference>
<comment type="caution">
    <text evidence="1">The sequence shown here is derived from an EMBL/GenBank/DDBJ whole genome shotgun (WGS) entry which is preliminary data.</text>
</comment>
<accession>A0A8S4RNK3</accession>